<evidence type="ECO:0000256" key="3">
    <source>
        <dbReference type="ARBA" id="ARBA00023136"/>
    </source>
</evidence>
<dbReference type="InterPro" id="IPR050330">
    <property type="entry name" value="Bact_OuterMem_StrucFunc"/>
</dbReference>
<dbReference type="CDD" id="cd07185">
    <property type="entry name" value="OmpA_C-like"/>
    <property type="match status" value="1"/>
</dbReference>
<evidence type="ECO:0000256" key="8">
    <source>
        <dbReference type="HAMAP-Rule" id="MF_02204"/>
    </source>
</evidence>
<feature type="compositionally biased region" description="Basic and acidic residues" evidence="9">
    <location>
        <begin position="156"/>
        <end position="172"/>
    </location>
</feature>
<dbReference type="InterPro" id="IPR006690">
    <property type="entry name" value="OMPA-like_CS"/>
</dbReference>
<keyword evidence="5 8" id="KW-0998">Cell outer membrane</keyword>
<feature type="chain" id="PRO_5046527673" description="Peptidoglycan-associated lipoprotein" evidence="10">
    <location>
        <begin position="19"/>
        <end position="172"/>
    </location>
</feature>
<feature type="signal peptide" evidence="10">
    <location>
        <begin position="1"/>
        <end position="18"/>
    </location>
</feature>
<reference evidence="12 13" key="1">
    <citation type="submission" date="2023-11" db="EMBL/GenBank/DDBJ databases">
        <title>MicrobeMod: A computational toolkit for identifying prokaryotic methylation and restriction-modification with nanopore sequencing.</title>
        <authorList>
            <person name="Crits-Christoph A."/>
            <person name="Kang S.C."/>
            <person name="Lee H."/>
            <person name="Ostrov N."/>
        </authorList>
    </citation>
    <scope>NUCLEOTIDE SEQUENCE [LARGE SCALE GENOMIC DNA]</scope>
    <source>
        <strain evidence="12 13">DSMZ 16071</strain>
    </source>
</reference>
<dbReference type="PANTHER" id="PTHR30329">
    <property type="entry name" value="STATOR ELEMENT OF FLAGELLAR MOTOR COMPLEX"/>
    <property type="match status" value="1"/>
</dbReference>
<dbReference type="InterPro" id="IPR036737">
    <property type="entry name" value="OmpA-like_sf"/>
</dbReference>
<comment type="subcellular location">
    <subcellularLocation>
        <location evidence="8">Cell outer membrane</location>
        <topology evidence="8">Lipid-anchor</topology>
    </subcellularLocation>
</comment>
<dbReference type="EMBL" id="CP140158">
    <property type="protein sequence ID" value="WQG86364.1"/>
    <property type="molecule type" value="Genomic_DNA"/>
</dbReference>
<keyword evidence="3 8" id="KW-0472">Membrane</keyword>
<sequence length="172" mass="19058">MKRSVQLLLALTAALSLAACSTTQPEEEQVDTTAQEDAAAQAEAEALARQRAAEEAERQRIAALLENNVVYFDFDDDSIRSEYVELLEAHAKYIQSSGKSVVLEGHADERGTPEYNLALGERRAKSVAQLMRTYGVSDSSIEVISFGEEAPANPAHNEEAWQENRRVEIKYQ</sequence>
<protein>
    <recommendedName>
        <fullName evidence="8">Peptidoglycan-associated lipoprotein</fullName>
        <shortName evidence="8">PAL</shortName>
    </recommendedName>
</protein>
<dbReference type="NCBIfam" id="TIGR02802">
    <property type="entry name" value="Pal_lipo"/>
    <property type="match status" value="1"/>
</dbReference>
<feature type="domain" description="OmpA-like" evidence="11">
    <location>
        <begin position="59"/>
        <end position="172"/>
    </location>
</feature>
<evidence type="ECO:0000256" key="2">
    <source>
        <dbReference type="ARBA" id="ARBA00022729"/>
    </source>
</evidence>
<evidence type="ECO:0000256" key="5">
    <source>
        <dbReference type="ARBA" id="ARBA00023237"/>
    </source>
</evidence>
<dbReference type="PROSITE" id="PS51123">
    <property type="entry name" value="OMPA_2"/>
    <property type="match status" value="1"/>
</dbReference>
<comment type="similarity">
    <text evidence="8">Belongs to the Pal lipoprotein family.</text>
</comment>
<keyword evidence="13" id="KW-1185">Reference proteome</keyword>
<evidence type="ECO:0000256" key="10">
    <source>
        <dbReference type="SAM" id="SignalP"/>
    </source>
</evidence>
<proteinExistence type="inferred from homology"/>
<evidence type="ECO:0000256" key="1">
    <source>
        <dbReference type="ARBA" id="ARBA00022618"/>
    </source>
</evidence>
<keyword evidence="6 8" id="KW-0449">Lipoprotein</keyword>
<dbReference type="HAMAP" id="MF_02204">
    <property type="entry name" value="Pal"/>
    <property type="match status" value="1"/>
</dbReference>
<evidence type="ECO:0000313" key="13">
    <source>
        <dbReference type="Proteomes" id="UP001324185"/>
    </source>
</evidence>
<dbReference type="PROSITE" id="PS51257">
    <property type="entry name" value="PROKAR_LIPOPROTEIN"/>
    <property type="match status" value="1"/>
</dbReference>
<dbReference type="InterPro" id="IPR006664">
    <property type="entry name" value="OMP_bac"/>
</dbReference>
<dbReference type="Pfam" id="PF00691">
    <property type="entry name" value="OmpA"/>
    <property type="match status" value="1"/>
</dbReference>
<organism evidence="12 13">
    <name type="scientific">Kangiella aquimarina</name>
    <dbReference type="NCBI Taxonomy" id="261965"/>
    <lineage>
        <taxon>Bacteria</taxon>
        <taxon>Pseudomonadati</taxon>
        <taxon>Pseudomonadota</taxon>
        <taxon>Gammaproteobacteria</taxon>
        <taxon>Kangiellales</taxon>
        <taxon>Kangiellaceae</taxon>
        <taxon>Kangiella</taxon>
    </lineage>
</organism>
<dbReference type="SUPFAM" id="SSF103088">
    <property type="entry name" value="OmpA-like"/>
    <property type="match status" value="1"/>
</dbReference>
<dbReference type="Gene3D" id="3.30.1330.60">
    <property type="entry name" value="OmpA-like domain"/>
    <property type="match status" value="1"/>
</dbReference>
<evidence type="ECO:0000256" key="6">
    <source>
        <dbReference type="ARBA" id="ARBA00023288"/>
    </source>
</evidence>
<comment type="subunit">
    <text evidence="8">The Tol-Pal system is composed of five core proteins: the inner membrane proteins TolA, TolQ and TolR, the periplasmic protein TolB and the outer membrane protein Pal. They form a network linking the inner and outer membranes and the peptidoglycan layer.</text>
</comment>
<evidence type="ECO:0000256" key="7">
    <source>
        <dbReference type="ARBA" id="ARBA00023306"/>
    </source>
</evidence>
<comment type="function">
    <text evidence="8">Part of the Tol-Pal system, which plays a role in outer membrane invagination during cell division and is important for maintaining outer membrane integrity.</text>
</comment>
<dbReference type="PANTHER" id="PTHR30329:SF21">
    <property type="entry name" value="LIPOPROTEIN YIAD-RELATED"/>
    <property type="match status" value="1"/>
</dbReference>
<keyword evidence="1 8" id="KW-0132">Cell division</keyword>
<dbReference type="Proteomes" id="UP001324185">
    <property type="component" value="Chromosome"/>
</dbReference>
<dbReference type="RefSeq" id="WP_018624407.1">
    <property type="nucleotide sequence ID" value="NZ_CP140158.1"/>
</dbReference>
<keyword evidence="2 8" id="KW-0732">Signal</keyword>
<evidence type="ECO:0000256" key="9">
    <source>
        <dbReference type="SAM" id="MobiDB-lite"/>
    </source>
</evidence>
<evidence type="ECO:0000313" key="12">
    <source>
        <dbReference type="EMBL" id="WQG86364.1"/>
    </source>
</evidence>
<dbReference type="InterPro" id="IPR006665">
    <property type="entry name" value="OmpA-like"/>
</dbReference>
<evidence type="ECO:0000259" key="11">
    <source>
        <dbReference type="PROSITE" id="PS51123"/>
    </source>
</evidence>
<accession>A0ABZ0X7Q2</accession>
<name>A0ABZ0X7Q2_9GAMM</name>
<dbReference type="InterPro" id="IPR039001">
    <property type="entry name" value="Pal"/>
</dbReference>
<keyword evidence="4 8" id="KW-0564">Palmitate</keyword>
<gene>
    <name evidence="8 12" type="primary">pal</name>
    <name evidence="12" type="ORF">SR900_05615</name>
</gene>
<dbReference type="InterPro" id="IPR014169">
    <property type="entry name" value="Pal_lipo_C"/>
</dbReference>
<keyword evidence="7 8" id="KW-0131">Cell cycle</keyword>
<feature type="region of interest" description="Disordered" evidence="9">
    <location>
        <begin position="152"/>
        <end position="172"/>
    </location>
</feature>
<dbReference type="PROSITE" id="PS01068">
    <property type="entry name" value="OMPA_1"/>
    <property type="match status" value="1"/>
</dbReference>
<evidence type="ECO:0000256" key="4">
    <source>
        <dbReference type="ARBA" id="ARBA00023139"/>
    </source>
</evidence>
<dbReference type="PRINTS" id="PR01021">
    <property type="entry name" value="OMPADOMAIN"/>
</dbReference>